<comment type="caution">
    <text evidence="1">The sequence shown here is derived from an EMBL/GenBank/DDBJ whole genome shotgun (WGS) entry which is preliminary data.</text>
</comment>
<name>A0AAD8A632_DIPPU</name>
<reference evidence="1" key="1">
    <citation type="journal article" date="2023" name="IScience">
        <title>Live-bearing cockroach genome reveals convergent evolutionary mechanisms linked to viviparity in insects and beyond.</title>
        <authorList>
            <person name="Fouks B."/>
            <person name="Harrison M.C."/>
            <person name="Mikhailova A.A."/>
            <person name="Marchal E."/>
            <person name="English S."/>
            <person name="Carruthers M."/>
            <person name="Jennings E.C."/>
            <person name="Chiamaka E.L."/>
            <person name="Frigard R.A."/>
            <person name="Pippel M."/>
            <person name="Attardo G.M."/>
            <person name="Benoit J.B."/>
            <person name="Bornberg-Bauer E."/>
            <person name="Tobe S.S."/>
        </authorList>
    </citation>
    <scope>NUCLEOTIDE SEQUENCE</scope>
    <source>
        <strain evidence="1">Stay&amp;Tobe</strain>
    </source>
</reference>
<reference evidence="1" key="2">
    <citation type="submission" date="2023-05" db="EMBL/GenBank/DDBJ databases">
        <authorList>
            <person name="Fouks B."/>
        </authorList>
    </citation>
    <scope>NUCLEOTIDE SEQUENCE</scope>
    <source>
        <strain evidence="1">Stay&amp;Tobe</strain>
        <tissue evidence="1">Testes</tissue>
    </source>
</reference>
<dbReference type="AlphaFoldDB" id="A0AAD8A632"/>
<feature type="non-terminal residue" evidence="1">
    <location>
        <position position="1"/>
    </location>
</feature>
<dbReference type="EMBL" id="JASPKZ010003792">
    <property type="protein sequence ID" value="KAJ9593013.1"/>
    <property type="molecule type" value="Genomic_DNA"/>
</dbReference>
<keyword evidence="2" id="KW-1185">Reference proteome</keyword>
<gene>
    <name evidence="1" type="ORF">L9F63_015332</name>
</gene>
<evidence type="ECO:0000313" key="1">
    <source>
        <dbReference type="EMBL" id="KAJ9593013.1"/>
    </source>
</evidence>
<dbReference type="Proteomes" id="UP001233999">
    <property type="component" value="Unassembled WGS sequence"/>
</dbReference>
<sequence length="52" mass="6124">IGFKAYMRTVKNKKKKIKEKDHKQNGKQECDVNSNALTHRTHEQLLCLRSLN</sequence>
<feature type="non-terminal residue" evidence="1">
    <location>
        <position position="52"/>
    </location>
</feature>
<evidence type="ECO:0000313" key="2">
    <source>
        <dbReference type="Proteomes" id="UP001233999"/>
    </source>
</evidence>
<organism evidence="1 2">
    <name type="scientific">Diploptera punctata</name>
    <name type="common">Pacific beetle cockroach</name>
    <dbReference type="NCBI Taxonomy" id="6984"/>
    <lineage>
        <taxon>Eukaryota</taxon>
        <taxon>Metazoa</taxon>
        <taxon>Ecdysozoa</taxon>
        <taxon>Arthropoda</taxon>
        <taxon>Hexapoda</taxon>
        <taxon>Insecta</taxon>
        <taxon>Pterygota</taxon>
        <taxon>Neoptera</taxon>
        <taxon>Polyneoptera</taxon>
        <taxon>Dictyoptera</taxon>
        <taxon>Blattodea</taxon>
        <taxon>Blaberoidea</taxon>
        <taxon>Blaberidae</taxon>
        <taxon>Diplopterinae</taxon>
        <taxon>Diploptera</taxon>
    </lineage>
</organism>
<accession>A0AAD8A632</accession>
<protein>
    <submittedName>
        <fullName evidence="1">Uncharacterized protein</fullName>
    </submittedName>
</protein>
<proteinExistence type="predicted"/>